<evidence type="ECO:0000313" key="1">
    <source>
        <dbReference type="EMBL" id="AEG18106.1"/>
    </source>
</evidence>
<dbReference type="Proteomes" id="UP000009231">
    <property type="component" value="Chromosome"/>
</dbReference>
<protein>
    <submittedName>
        <fullName evidence="1">Uncharacterized protein</fullName>
    </submittedName>
</protein>
<dbReference type="EMBL" id="CP002772">
    <property type="protein sequence ID" value="AEG18106.1"/>
    <property type="molecule type" value="Genomic_DNA"/>
</dbReference>
<dbReference type="AlphaFoldDB" id="F6D4A7"/>
<dbReference type="RefSeq" id="WP_013825608.1">
    <property type="nucleotide sequence ID" value="NC_015574.1"/>
</dbReference>
<evidence type="ECO:0000313" key="2">
    <source>
        <dbReference type="Proteomes" id="UP000009231"/>
    </source>
</evidence>
<gene>
    <name evidence="1" type="ordered locus">MSWAN_1085</name>
</gene>
<dbReference type="OrthoDB" id="70611at2157"/>
<keyword evidence="2" id="KW-1185">Reference proteome</keyword>
<accession>F6D4A7</accession>
<proteinExistence type="predicted"/>
<dbReference type="HOGENOM" id="CLU_107030_0_0_2"/>
<name>F6D4A7_METPW</name>
<organism evidence="1 2">
    <name type="scientific">Methanobacterium paludis (strain DSM 25820 / JCM 18151 / SWAN1)</name>
    <dbReference type="NCBI Taxonomy" id="868131"/>
    <lineage>
        <taxon>Archaea</taxon>
        <taxon>Methanobacteriati</taxon>
        <taxon>Methanobacteriota</taxon>
        <taxon>Methanomada group</taxon>
        <taxon>Methanobacteria</taxon>
        <taxon>Methanobacteriales</taxon>
        <taxon>Methanobacteriaceae</taxon>
        <taxon>Methanobacterium</taxon>
    </lineage>
</organism>
<reference evidence="1 2" key="1">
    <citation type="journal article" date="2014" name="Int. J. Syst. Evol. Microbiol.">
        <title>Methanobacterium paludis sp. nov. and a novel strain of Methanobacterium lacus isolated from northern peatlands.</title>
        <authorList>
            <person name="Cadillo-Quiroz H."/>
            <person name="Brauer S.L."/>
            <person name="Goodson N."/>
            <person name="Yavitt J.B."/>
            <person name="Zinder S.H."/>
        </authorList>
    </citation>
    <scope>NUCLEOTIDE SEQUENCE [LARGE SCALE GENOMIC DNA]</scope>
    <source>
        <strain evidence="2">DSM 25820 / JCM 18151 / SWAN1</strain>
    </source>
</reference>
<dbReference type="KEGG" id="mew:MSWAN_1085"/>
<sequence length="226" mass="26148">MEKFINQYLEDNGRNLDEKPASFDYCYNYFHSFYKAKRIEKLADKENLQISCLQIGFYLASSGMMRGSSPLLGRSVGNFKKLIMAISRMDPKLWEIDLDNYSEETIELILECKKGITDSLGNENKPTENMVTRIMLGVFGNIPTFDQYFKNSFKMKKVTKKSLLKLNEIYGENKSILNSFEVHTLDFVTGKETEVVYTRAKLLDIYGYMDGQLKKPEICMDCCIDI</sequence>
<dbReference type="GeneID" id="10668589"/>